<protein>
    <submittedName>
        <fullName evidence="1">Uncharacterized protein</fullName>
    </submittedName>
</protein>
<dbReference type="EMBL" id="KZ825128">
    <property type="protein sequence ID" value="PYI20128.1"/>
    <property type="molecule type" value="Genomic_DNA"/>
</dbReference>
<accession>A0A2V5H794</accession>
<proteinExistence type="predicted"/>
<organism evidence="1 2">
    <name type="scientific">Aspergillus violaceofuscus (strain CBS 115571)</name>
    <dbReference type="NCBI Taxonomy" id="1450538"/>
    <lineage>
        <taxon>Eukaryota</taxon>
        <taxon>Fungi</taxon>
        <taxon>Dikarya</taxon>
        <taxon>Ascomycota</taxon>
        <taxon>Pezizomycotina</taxon>
        <taxon>Eurotiomycetes</taxon>
        <taxon>Eurotiomycetidae</taxon>
        <taxon>Eurotiales</taxon>
        <taxon>Aspergillaceae</taxon>
        <taxon>Aspergillus</taxon>
    </lineage>
</organism>
<name>A0A2V5H794_ASPV1</name>
<reference evidence="1 2" key="1">
    <citation type="submission" date="2018-02" db="EMBL/GenBank/DDBJ databases">
        <title>The genomes of Aspergillus section Nigri reveals drivers in fungal speciation.</title>
        <authorList>
            <consortium name="DOE Joint Genome Institute"/>
            <person name="Vesth T.C."/>
            <person name="Nybo J."/>
            <person name="Theobald S."/>
            <person name="Brandl J."/>
            <person name="Frisvad J.C."/>
            <person name="Nielsen K.F."/>
            <person name="Lyhne E.K."/>
            <person name="Kogle M.E."/>
            <person name="Kuo A."/>
            <person name="Riley R."/>
            <person name="Clum A."/>
            <person name="Nolan M."/>
            <person name="Lipzen A."/>
            <person name="Salamov A."/>
            <person name="Henrissat B."/>
            <person name="Wiebenga A."/>
            <person name="De vries R.P."/>
            <person name="Grigoriev I.V."/>
            <person name="Mortensen U.H."/>
            <person name="Andersen M.R."/>
            <person name="Baker S.E."/>
        </authorList>
    </citation>
    <scope>NUCLEOTIDE SEQUENCE [LARGE SCALE GENOMIC DNA]</scope>
    <source>
        <strain evidence="1 2">CBS 115571</strain>
    </source>
</reference>
<keyword evidence="2" id="KW-1185">Reference proteome</keyword>
<dbReference type="Proteomes" id="UP000249829">
    <property type="component" value="Unassembled WGS sequence"/>
</dbReference>
<dbReference type="AlphaFoldDB" id="A0A2V5H794"/>
<sequence length="154" mass="17151">MGDMQDRAQTGNDLEWARGGLEARGGKTVRNCFSPRGKSGNLFRWRKEKNIPHSPAGPDLLGVPNCSRVLLPSASQSTSFPLVSGHAWCCLSYQHFAFSLGLHRHLPCLGRRHLPSFPPFDGVPPLSSGHWFGDKMGPLRLLFLYRRTVEGDIR</sequence>
<evidence type="ECO:0000313" key="2">
    <source>
        <dbReference type="Proteomes" id="UP000249829"/>
    </source>
</evidence>
<evidence type="ECO:0000313" key="1">
    <source>
        <dbReference type="EMBL" id="PYI20128.1"/>
    </source>
</evidence>
<gene>
    <name evidence="1" type="ORF">BO99DRAFT_119195</name>
</gene>